<dbReference type="AlphaFoldDB" id="A0A9R1P6I5"/>
<gene>
    <name evidence="7" type="ORF">TRITD_2Av1G270180</name>
</gene>
<keyword evidence="8" id="KW-1185">Reference proteome</keyword>
<reference evidence="7 8" key="1">
    <citation type="submission" date="2017-09" db="EMBL/GenBank/DDBJ databases">
        <authorList>
            <consortium name="International Durum Wheat Genome Sequencing Consortium (IDWGSC)"/>
            <person name="Milanesi L."/>
        </authorList>
    </citation>
    <scope>NUCLEOTIDE SEQUENCE [LARGE SCALE GENOMIC DNA]</scope>
    <source>
        <strain evidence="8">cv. Svevo</strain>
    </source>
</reference>
<evidence type="ECO:0000313" key="7">
    <source>
        <dbReference type="EMBL" id="VAH37435.1"/>
    </source>
</evidence>
<feature type="transmembrane region" description="Helical" evidence="6">
    <location>
        <begin position="45"/>
        <end position="65"/>
    </location>
</feature>
<accession>A0A9R1P6I5</accession>
<keyword evidence="5" id="KW-0539">Nucleus</keyword>
<evidence type="ECO:0000256" key="5">
    <source>
        <dbReference type="ARBA" id="ARBA00023242"/>
    </source>
</evidence>
<keyword evidence="6" id="KW-0472">Membrane</keyword>
<feature type="transmembrane region" description="Helical" evidence="6">
    <location>
        <begin position="85"/>
        <end position="106"/>
    </location>
</feature>
<keyword evidence="4" id="KW-0804">Transcription</keyword>
<dbReference type="SUPFAM" id="SSF101936">
    <property type="entry name" value="DNA-binding pseudobarrel domain"/>
    <property type="match status" value="1"/>
</dbReference>
<evidence type="ECO:0000256" key="1">
    <source>
        <dbReference type="ARBA" id="ARBA00004123"/>
    </source>
</evidence>
<name>A0A9R1P6I5_TRITD</name>
<keyword evidence="3" id="KW-0238">DNA-binding</keyword>
<keyword evidence="6" id="KW-0812">Transmembrane</keyword>
<dbReference type="PANTHER" id="PTHR31970:SF0">
    <property type="entry name" value="MOLYBDATE TRANSPORTER 1"/>
    <property type="match status" value="1"/>
</dbReference>
<evidence type="ECO:0000256" key="3">
    <source>
        <dbReference type="ARBA" id="ARBA00023125"/>
    </source>
</evidence>
<protein>
    <recommendedName>
        <fullName evidence="9">TF-B3 domain-containing protein</fullName>
    </recommendedName>
</protein>
<organism evidence="7 8">
    <name type="scientific">Triticum turgidum subsp. durum</name>
    <name type="common">Durum wheat</name>
    <name type="synonym">Triticum durum</name>
    <dbReference type="NCBI Taxonomy" id="4567"/>
    <lineage>
        <taxon>Eukaryota</taxon>
        <taxon>Viridiplantae</taxon>
        <taxon>Streptophyta</taxon>
        <taxon>Embryophyta</taxon>
        <taxon>Tracheophyta</taxon>
        <taxon>Spermatophyta</taxon>
        <taxon>Magnoliopsida</taxon>
        <taxon>Liliopsida</taxon>
        <taxon>Poales</taxon>
        <taxon>Poaceae</taxon>
        <taxon>BOP clade</taxon>
        <taxon>Pooideae</taxon>
        <taxon>Triticodae</taxon>
        <taxon>Triticeae</taxon>
        <taxon>Triticinae</taxon>
        <taxon>Triticum</taxon>
    </lineage>
</organism>
<keyword evidence="6" id="KW-1133">Transmembrane helix</keyword>
<dbReference type="Pfam" id="PF16983">
    <property type="entry name" value="MFS_MOT1"/>
    <property type="match status" value="1"/>
</dbReference>
<dbReference type="CDD" id="cd10017">
    <property type="entry name" value="B3_DNA"/>
    <property type="match status" value="1"/>
</dbReference>
<sequence>MSLLVRARDNMAFRSVWSELNGAMGDLGTYIPIVLSLALSRGLDLGTTLVFTGVYNAVTGLLYGVPMPVQPMKTIAAVALSDASFGVPEMMAAGILTSAFVFVLGVTRLMKLVYWFVPLPVVRGIQLAQGLNFAMAAVKYIRYEQDLAKSKSLGRRPWAGLDGLALAIAAIFFVVLVNGAGDDHSTAVQEEEVGRDREEDSSSSLWRSWRRRLRSATIPSAVSRVSADVMNRMGRWIWFFQLIIPCTVRDSLSHIAGGFFSFRAHGRRYSLDVLSVSETTVMGGDDWVKFVSDYHLGGGELVVFDTSRRMAKAYVCYVGCMCVANDGGPAEHTIVDEDAGDQGAAAGGINIGSDDEALNDVHEEVATPLVVFTKGIVLSYDEVSKLDLVLTNNDGYIGCPFVHRLTTTNVASKQMKIPRKVIEGLNLLPEGVVGICFEAEEYMNVGYRQDRGGRMVFSKQWGVFATQNNLQEGDGVVFNFKPSNQGGVNITCVVHNLRTTT</sequence>
<dbReference type="GO" id="GO:0005634">
    <property type="term" value="C:nucleus"/>
    <property type="evidence" value="ECO:0007669"/>
    <property type="project" value="UniProtKB-SubCell"/>
</dbReference>
<dbReference type="GO" id="GO:0003677">
    <property type="term" value="F:DNA binding"/>
    <property type="evidence" value="ECO:0007669"/>
    <property type="project" value="UniProtKB-KW"/>
</dbReference>
<dbReference type="InterPro" id="IPR015300">
    <property type="entry name" value="DNA-bd_pseudobarrel_sf"/>
</dbReference>
<evidence type="ECO:0008006" key="9">
    <source>
        <dbReference type="Google" id="ProtNLM"/>
    </source>
</evidence>
<dbReference type="Proteomes" id="UP000324705">
    <property type="component" value="Chromosome 2A"/>
</dbReference>
<comment type="subcellular location">
    <subcellularLocation>
        <location evidence="1">Nucleus</location>
    </subcellularLocation>
</comment>
<dbReference type="InterPro" id="IPR003340">
    <property type="entry name" value="B3_DNA-bd"/>
</dbReference>
<dbReference type="PANTHER" id="PTHR31970">
    <property type="match status" value="1"/>
</dbReference>
<evidence type="ECO:0000313" key="8">
    <source>
        <dbReference type="Proteomes" id="UP000324705"/>
    </source>
</evidence>
<evidence type="ECO:0000256" key="2">
    <source>
        <dbReference type="ARBA" id="ARBA00023015"/>
    </source>
</evidence>
<dbReference type="GO" id="GO:0015098">
    <property type="term" value="F:molybdate ion transmembrane transporter activity"/>
    <property type="evidence" value="ECO:0007669"/>
    <property type="project" value="InterPro"/>
</dbReference>
<dbReference type="InterPro" id="IPR031563">
    <property type="entry name" value="MOT1/MOT2"/>
</dbReference>
<dbReference type="Gene3D" id="2.40.330.10">
    <property type="entry name" value="DNA-binding pseudobarrel domain"/>
    <property type="match status" value="1"/>
</dbReference>
<evidence type="ECO:0000256" key="4">
    <source>
        <dbReference type="ARBA" id="ARBA00023163"/>
    </source>
</evidence>
<dbReference type="Gramene" id="TRITD2Av1G270180.1">
    <property type="protein sequence ID" value="TRITD2Av1G270180.1"/>
    <property type="gene ID" value="TRITD2Av1G270180"/>
</dbReference>
<dbReference type="EMBL" id="LT934113">
    <property type="protein sequence ID" value="VAH37435.1"/>
    <property type="molecule type" value="Genomic_DNA"/>
</dbReference>
<feature type="transmembrane region" description="Helical" evidence="6">
    <location>
        <begin position="159"/>
        <end position="180"/>
    </location>
</feature>
<evidence type="ECO:0000256" key="6">
    <source>
        <dbReference type="SAM" id="Phobius"/>
    </source>
</evidence>
<keyword evidence="2" id="KW-0805">Transcription regulation</keyword>
<proteinExistence type="predicted"/>